<name>A0ABU5CB20_9BACI</name>
<dbReference type="Gene3D" id="6.10.250.2380">
    <property type="match status" value="1"/>
</dbReference>
<keyword evidence="2" id="KW-1185">Reference proteome</keyword>
<sequence>MIEDLYQFSIQNPWPEQWLNGLAALYEIPDDWQEADLAWLDMMKKEIVEKLEGIMQEMASAMEIAREADGPYLYIDAIEKDQVMVKQASKLSSWRDLQQFVVEQDFTRLSGKKMDCDTDKKGKSQSASQCI</sequence>
<organism evidence="1 2">
    <name type="scientific">Tigheibacillus halophilus</name>
    <dbReference type="NCBI Taxonomy" id="361280"/>
    <lineage>
        <taxon>Bacteria</taxon>
        <taxon>Bacillati</taxon>
        <taxon>Bacillota</taxon>
        <taxon>Bacilli</taxon>
        <taxon>Bacillales</taxon>
        <taxon>Bacillaceae</taxon>
        <taxon>Tigheibacillus</taxon>
    </lineage>
</organism>
<evidence type="ECO:0000313" key="2">
    <source>
        <dbReference type="Proteomes" id="UP001281447"/>
    </source>
</evidence>
<reference evidence="1 2" key="1">
    <citation type="submission" date="2023-10" db="EMBL/GenBank/DDBJ databases">
        <title>Virgibacillus halophilus 5B73C genome.</title>
        <authorList>
            <person name="Miliotis G."/>
            <person name="Sengupta P."/>
            <person name="Hameed A."/>
            <person name="Chuvochina M."/>
            <person name="Mcdonagh F."/>
            <person name="Simpson A.C."/>
            <person name="Singh N.K."/>
            <person name="Rekha P.D."/>
            <person name="Raman K."/>
            <person name="Hugenholtz P."/>
            <person name="Venkateswaran K."/>
        </authorList>
    </citation>
    <scope>NUCLEOTIDE SEQUENCE [LARGE SCALE GENOMIC DNA]</scope>
    <source>
        <strain evidence="1 2">5B73C</strain>
    </source>
</reference>
<accession>A0ABU5CB20</accession>
<protein>
    <submittedName>
        <fullName evidence="1">Uncharacterized protein</fullName>
    </submittedName>
</protein>
<dbReference type="EMBL" id="JAWDIP010000004">
    <property type="protein sequence ID" value="MDY0396043.1"/>
    <property type="molecule type" value="Genomic_DNA"/>
</dbReference>
<proteinExistence type="predicted"/>
<gene>
    <name evidence="1" type="ORF">RWE15_18830</name>
</gene>
<comment type="caution">
    <text evidence="1">The sequence shown here is derived from an EMBL/GenBank/DDBJ whole genome shotgun (WGS) entry which is preliminary data.</text>
</comment>
<dbReference type="Proteomes" id="UP001281447">
    <property type="component" value="Unassembled WGS sequence"/>
</dbReference>
<evidence type="ECO:0000313" key="1">
    <source>
        <dbReference type="EMBL" id="MDY0396043.1"/>
    </source>
</evidence>